<dbReference type="Gene3D" id="1.10.10.10">
    <property type="entry name" value="Winged helix-like DNA-binding domain superfamily/Winged helix DNA-binding domain"/>
    <property type="match status" value="1"/>
</dbReference>
<dbReference type="CDD" id="cd06170">
    <property type="entry name" value="LuxR_C_like"/>
    <property type="match status" value="1"/>
</dbReference>
<protein>
    <submittedName>
        <fullName evidence="5">Two-component transcriptional regulatory protein</fullName>
    </submittedName>
</protein>
<feature type="domain" description="HTH luxR-type" evidence="4">
    <location>
        <begin position="116"/>
        <end position="181"/>
    </location>
</feature>
<dbReference type="SUPFAM" id="SSF46894">
    <property type="entry name" value="C-terminal effector domain of the bipartite response regulators"/>
    <property type="match status" value="1"/>
</dbReference>
<dbReference type="InterPro" id="IPR000792">
    <property type="entry name" value="Tscrpt_reg_LuxR_C"/>
</dbReference>
<gene>
    <name evidence="5" type="primary">vraR_3</name>
    <name evidence="5" type="ORF">NCTC10821_03420</name>
</gene>
<keyword evidence="1" id="KW-0805">Transcription regulation</keyword>
<sequence>MVHRDRGLVDATLLSGLMSTLPERRAHALLHLLHTSTGITRARLTAADAQGRQVTVATLARSSGRAADTLIRRLADTSGQRIGALYVESGQHHTPAAAAVIGEMTPCFAAVAQVASRRLRLGLTSRETEVLAAVAEGRTNAEIARCDSVSVRTVTTHVEAIFRKLGVSNRVQAARVALDCGLVEAHSAGVVSAQGLAAS</sequence>
<name>A0A378TGD3_9MYCO</name>
<dbReference type="Pfam" id="PF00196">
    <property type="entry name" value="GerE"/>
    <property type="match status" value="1"/>
</dbReference>
<reference evidence="5 6" key="1">
    <citation type="submission" date="2018-06" db="EMBL/GenBank/DDBJ databases">
        <authorList>
            <consortium name="Pathogen Informatics"/>
            <person name="Doyle S."/>
        </authorList>
    </citation>
    <scope>NUCLEOTIDE SEQUENCE [LARGE SCALE GENOMIC DNA]</scope>
    <source>
        <strain evidence="5 6">NCTC10821</strain>
    </source>
</reference>
<evidence type="ECO:0000313" key="5">
    <source>
        <dbReference type="EMBL" id="STZ59882.1"/>
    </source>
</evidence>
<accession>A0A378TGD3</accession>
<keyword evidence="6" id="KW-1185">Reference proteome</keyword>
<dbReference type="InterPro" id="IPR036388">
    <property type="entry name" value="WH-like_DNA-bd_sf"/>
</dbReference>
<organism evidence="5 6">
    <name type="scientific">Mycolicibacterium tokaiense</name>
    <dbReference type="NCBI Taxonomy" id="39695"/>
    <lineage>
        <taxon>Bacteria</taxon>
        <taxon>Bacillati</taxon>
        <taxon>Actinomycetota</taxon>
        <taxon>Actinomycetes</taxon>
        <taxon>Mycobacteriales</taxon>
        <taxon>Mycobacteriaceae</taxon>
        <taxon>Mycolicibacterium</taxon>
    </lineage>
</organism>
<dbReference type="SMART" id="SM00421">
    <property type="entry name" value="HTH_LUXR"/>
    <property type="match status" value="1"/>
</dbReference>
<dbReference type="PRINTS" id="PR00038">
    <property type="entry name" value="HTHLUXR"/>
</dbReference>
<dbReference type="Proteomes" id="UP000254978">
    <property type="component" value="Unassembled WGS sequence"/>
</dbReference>
<evidence type="ECO:0000256" key="3">
    <source>
        <dbReference type="ARBA" id="ARBA00023163"/>
    </source>
</evidence>
<dbReference type="GO" id="GO:0006355">
    <property type="term" value="P:regulation of DNA-templated transcription"/>
    <property type="evidence" value="ECO:0007669"/>
    <property type="project" value="InterPro"/>
</dbReference>
<dbReference type="OrthoDB" id="9808843at2"/>
<dbReference type="PROSITE" id="PS50043">
    <property type="entry name" value="HTH_LUXR_2"/>
    <property type="match status" value="1"/>
</dbReference>
<evidence type="ECO:0000256" key="2">
    <source>
        <dbReference type="ARBA" id="ARBA00023125"/>
    </source>
</evidence>
<proteinExistence type="predicted"/>
<keyword evidence="3" id="KW-0804">Transcription</keyword>
<evidence type="ECO:0000313" key="6">
    <source>
        <dbReference type="Proteomes" id="UP000254978"/>
    </source>
</evidence>
<dbReference type="AlphaFoldDB" id="A0A378TGD3"/>
<dbReference type="EMBL" id="UGQT01000001">
    <property type="protein sequence ID" value="STZ59882.1"/>
    <property type="molecule type" value="Genomic_DNA"/>
</dbReference>
<dbReference type="PANTHER" id="PTHR44688:SF16">
    <property type="entry name" value="DNA-BINDING TRANSCRIPTIONAL ACTIVATOR DEVR_DOSR"/>
    <property type="match status" value="1"/>
</dbReference>
<keyword evidence="2" id="KW-0238">DNA-binding</keyword>
<evidence type="ECO:0000259" key="4">
    <source>
        <dbReference type="PROSITE" id="PS50043"/>
    </source>
</evidence>
<dbReference type="GO" id="GO:0003677">
    <property type="term" value="F:DNA binding"/>
    <property type="evidence" value="ECO:0007669"/>
    <property type="project" value="UniProtKB-KW"/>
</dbReference>
<evidence type="ECO:0000256" key="1">
    <source>
        <dbReference type="ARBA" id="ARBA00023015"/>
    </source>
</evidence>
<dbReference type="PANTHER" id="PTHR44688">
    <property type="entry name" value="DNA-BINDING TRANSCRIPTIONAL ACTIVATOR DEVR_DOSR"/>
    <property type="match status" value="1"/>
</dbReference>
<dbReference type="InterPro" id="IPR016032">
    <property type="entry name" value="Sig_transdc_resp-reg_C-effctor"/>
</dbReference>